<proteinExistence type="predicted"/>
<comment type="caution">
    <text evidence="1">The sequence shown here is derived from an EMBL/GenBank/DDBJ whole genome shotgun (WGS) entry which is preliminary data.</text>
</comment>
<evidence type="ECO:0000313" key="1">
    <source>
        <dbReference type="EMBL" id="GAA2009074.1"/>
    </source>
</evidence>
<dbReference type="EMBL" id="BAAANO010000018">
    <property type="protein sequence ID" value="GAA2009074.1"/>
    <property type="molecule type" value="Genomic_DNA"/>
</dbReference>
<name>A0ABN2TGX1_9MICO</name>
<keyword evidence="2" id="KW-1185">Reference proteome</keyword>
<dbReference type="Proteomes" id="UP001500755">
    <property type="component" value="Unassembled WGS sequence"/>
</dbReference>
<gene>
    <name evidence="1" type="ORF">GCM10009755_19560</name>
</gene>
<reference evidence="1 2" key="1">
    <citation type="journal article" date="2019" name="Int. J. Syst. Evol. Microbiol.">
        <title>The Global Catalogue of Microorganisms (GCM) 10K type strain sequencing project: providing services to taxonomists for standard genome sequencing and annotation.</title>
        <authorList>
            <consortium name="The Broad Institute Genomics Platform"/>
            <consortium name="The Broad Institute Genome Sequencing Center for Infectious Disease"/>
            <person name="Wu L."/>
            <person name="Ma J."/>
        </authorList>
    </citation>
    <scope>NUCLEOTIDE SEQUENCE [LARGE SCALE GENOMIC DNA]</scope>
    <source>
        <strain evidence="1 2">JCM 14546</strain>
    </source>
</reference>
<sequence>MESSHALTSWLGASAAAALIAGAGAFAPFASVRVSELPEDSRSLVTGLLTAEVESKARSLAGSIVEDYVAAFDRTFVSVVDPETSAEGVEVALMRINGPALELETVFEAAEDGIRMVGTRFRDVTLE</sequence>
<protein>
    <submittedName>
        <fullName evidence="1">Uncharacterized protein</fullName>
    </submittedName>
</protein>
<organism evidence="1 2">
    <name type="scientific">Brevibacterium samyangense</name>
    <dbReference type="NCBI Taxonomy" id="366888"/>
    <lineage>
        <taxon>Bacteria</taxon>
        <taxon>Bacillati</taxon>
        <taxon>Actinomycetota</taxon>
        <taxon>Actinomycetes</taxon>
        <taxon>Micrococcales</taxon>
        <taxon>Brevibacteriaceae</taxon>
        <taxon>Brevibacterium</taxon>
    </lineage>
</organism>
<accession>A0ABN2TGX1</accession>
<evidence type="ECO:0000313" key="2">
    <source>
        <dbReference type="Proteomes" id="UP001500755"/>
    </source>
</evidence>
<dbReference type="RefSeq" id="WP_344309214.1">
    <property type="nucleotide sequence ID" value="NZ_BAAANO010000018.1"/>
</dbReference>